<feature type="region of interest" description="Disordered" evidence="1">
    <location>
        <begin position="1"/>
        <end position="26"/>
    </location>
</feature>
<proteinExistence type="predicted"/>
<evidence type="ECO:0000313" key="3">
    <source>
        <dbReference type="Proteomes" id="UP000799118"/>
    </source>
</evidence>
<dbReference type="EMBL" id="ML769608">
    <property type="protein sequence ID" value="KAE9391957.1"/>
    <property type="molecule type" value="Genomic_DNA"/>
</dbReference>
<evidence type="ECO:0000313" key="2">
    <source>
        <dbReference type="EMBL" id="KAE9391957.1"/>
    </source>
</evidence>
<dbReference type="AlphaFoldDB" id="A0A6A4H4B3"/>
<gene>
    <name evidence="2" type="ORF">BT96DRAFT_290548</name>
</gene>
<name>A0A6A4H4B3_9AGAR</name>
<dbReference type="Proteomes" id="UP000799118">
    <property type="component" value="Unassembled WGS sequence"/>
</dbReference>
<evidence type="ECO:0000256" key="1">
    <source>
        <dbReference type="SAM" id="MobiDB-lite"/>
    </source>
</evidence>
<keyword evidence="3" id="KW-1185">Reference proteome</keyword>
<sequence length="107" mass="10259">MPVTAAGNPTGNPARTASMGGGMGMGGMAMMPAPGSAGLRRVSSQPQLGPGGMNLGMGNINLGGGGNLGMGNMGLHGGGGMGGMGNGGMGMPFQAVLDLYQDTCDSR</sequence>
<accession>A0A6A4H4B3</accession>
<protein>
    <submittedName>
        <fullName evidence="2">Uncharacterized protein</fullName>
    </submittedName>
</protein>
<feature type="region of interest" description="Disordered" evidence="1">
    <location>
        <begin position="34"/>
        <end position="53"/>
    </location>
</feature>
<reference evidence="2" key="1">
    <citation type="journal article" date="2019" name="Environ. Microbiol.">
        <title>Fungal ecological strategies reflected in gene transcription - a case study of two litter decomposers.</title>
        <authorList>
            <person name="Barbi F."/>
            <person name="Kohler A."/>
            <person name="Barry K."/>
            <person name="Baskaran P."/>
            <person name="Daum C."/>
            <person name="Fauchery L."/>
            <person name="Ihrmark K."/>
            <person name="Kuo A."/>
            <person name="LaButti K."/>
            <person name="Lipzen A."/>
            <person name="Morin E."/>
            <person name="Grigoriev I.V."/>
            <person name="Henrissat B."/>
            <person name="Lindahl B."/>
            <person name="Martin F."/>
        </authorList>
    </citation>
    <scope>NUCLEOTIDE SEQUENCE</scope>
    <source>
        <strain evidence="2">JB14</strain>
    </source>
</reference>
<organism evidence="2 3">
    <name type="scientific">Gymnopus androsaceus JB14</name>
    <dbReference type="NCBI Taxonomy" id="1447944"/>
    <lineage>
        <taxon>Eukaryota</taxon>
        <taxon>Fungi</taxon>
        <taxon>Dikarya</taxon>
        <taxon>Basidiomycota</taxon>
        <taxon>Agaricomycotina</taxon>
        <taxon>Agaricomycetes</taxon>
        <taxon>Agaricomycetidae</taxon>
        <taxon>Agaricales</taxon>
        <taxon>Marasmiineae</taxon>
        <taxon>Omphalotaceae</taxon>
        <taxon>Gymnopus</taxon>
    </lineage>
</organism>